<name>A0A3S8ZZG9_9BACL</name>
<evidence type="ECO:0000313" key="2">
    <source>
        <dbReference type="EMBL" id="AZN38825.1"/>
    </source>
</evidence>
<keyword evidence="3" id="KW-1185">Reference proteome</keyword>
<dbReference type="GO" id="GO:0016020">
    <property type="term" value="C:membrane"/>
    <property type="evidence" value="ECO:0007669"/>
    <property type="project" value="TreeGrafter"/>
</dbReference>
<keyword evidence="2" id="KW-0378">Hydrolase</keyword>
<accession>A0A3S8ZZG9</accession>
<dbReference type="Proteomes" id="UP000272528">
    <property type="component" value="Chromosome"/>
</dbReference>
<dbReference type="SUPFAM" id="SSF53474">
    <property type="entry name" value="alpha/beta-Hydrolases"/>
    <property type="match status" value="1"/>
</dbReference>
<sequence length="322" mass="36644">MKSFSIEFRYENGLFHIWPSCVKMHKLATHNSRRWCCSMNKHKVHVNGIDMVYEEYGHSNERAIVLLHGFCGSSLYWHKVCPQLSKHYRVILPNLRGHGGTEVPDGVYTMETMADDILGLIDLLGLDKTVIFGHSMGGYVALAFADKYSHRLSGFGLIHSTALPDTPVVKAKRLQDIEDIKRDGIHEYVEKMTERLFVESTREEIPDEVHRIKSVGKVMQPEGAIHALEGMRIRKDRSAVLYEANFPVLLVAGSEDHVISPDEAFGVNEGHVPRSTFNYPHISENTFEGIAHMSLVEVPEQLARLMANYLRTLHERETLRIL</sequence>
<reference evidence="3" key="1">
    <citation type="submission" date="2018-12" db="EMBL/GenBank/DDBJ databases">
        <title>Genome sequence of Peanibacillus sp.</title>
        <authorList>
            <person name="Subramani G."/>
            <person name="Srinivasan S."/>
            <person name="Kim M.K."/>
        </authorList>
    </citation>
    <scope>NUCLEOTIDE SEQUENCE [LARGE SCALE GENOMIC DNA]</scope>
    <source>
        <strain evidence="3">18JY67-1</strain>
    </source>
</reference>
<dbReference type="InterPro" id="IPR029058">
    <property type="entry name" value="AB_hydrolase_fold"/>
</dbReference>
<dbReference type="KEGG" id="palb:EJC50_03405"/>
<dbReference type="EMBL" id="CP034437">
    <property type="protein sequence ID" value="AZN38825.1"/>
    <property type="molecule type" value="Genomic_DNA"/>
</dbReference>
<dbReference type="GO" id="GO:0016787">
    <property type="term" value="F:hydrolase activity"/>
    <property type="evidence" value="ECO:0007669"/>
    <property type="project" value="UniProtKB-KW"/>
</dbReference>
<gene>
    <name evidence="2" type="ORF">EJC50_03405</name>
</gene>
<dbReference type="AlphaFoldDB" id="A0A3S8ZZG9"/>
<evidence type="ECO:0000259" key="1">
    <source>
        <dbReference type="Pfam" id="PF00561"/>
    </source>
</evidence>
<organism evidence="2 3">
    <name type="scientific">Paenibacillus albus</name>
    <dbReference type="NCBI Taxonomy" id="2495582"/>
    <lineage>
        <taxon>Bacteria</taxon>
        <taxon>Bacillati</taxon>
        <taxon>Bacillota</taxon>
        <taxon>Bacilli</taxon>
        <taxon>Bacillales</taxon>
        <taxon>Paenibacillaceae</taxon>
        <taxon>Paenibacillus</taxon>
    </lineage>
</organism>
<dbReference type="Gene3D" id="3.40.50.1820">
    <property type="entry name" value="alpha/beta hydrolase"/>
    <property type="match status" value="1"/>
</dbReference>
<dbReference type="Pfam" id="PF00561">
    <property type="entry name" value="Abhydrolase_1"/>
    <property type="match status" value="1"/>
</dbReference>
<proteinExistence type="predicted"/>
<dbReference type="OrthoDB" id="252464at2"/>
<feature type="domain" description="AB hydrolase-1" evidence="1">
    <location>
        <begin position="63"/>
        <end position="274"/>
    </location>
</feature>
<dbReference type="InterPro" id="IPR000073">
    <property type="entry name" value="AB_hydrolase_1"/>
</dbReference>
<evidence type="ECO:0000313" key="3">
    <source>
        <dbReference type="Proteomes" id="UP000272528"/>
    </source>
</evidence>
<protein>
    <submittedName>
        <fullName evidence="2">Alpha/beta hydrolase</fullName>
    </submittedName>
</protein>
<dbReference type="PANTHER" id="PTHR43798">
    <property type="entry name" value="MONOACYLGLYCEROL LIPASE"/>
    <property type="match status" value="1"/>
</dbReference>
<dbReference type="InterPro" id="IPR050266">
    <property type="entry name" value="AB_hydrolase_sf"/>
</dbReference>
<dbReference type="PANTHER" id="PTHR43798:SF33">
    <property type="entry name" value="HYDROLASE, PUTATIVE (AFU_ORTHOLOGUE AFUA_2G14860)-RELATED"/>
    <property type="match status" value="1"/>
</dbReference>
<dbReference type="PRINTS" id="PR00111">
    <property type="entry name" value="ABHYDROLASE"/>
</dbReference>